<dbReference type="InterPro" id="IPR003754">
    <property type="entry name" value="4pyrrol_synth_uPrphyn_synth"/>
</dbReference>
<feature type="domain" description="Tetrapyrrole biosynthesis uroporphyrinogen III synthase" evidence="12">
    <location>
        <begin position="23"/>
        <end position="254"/>
    </location>
</feature>
<name>A0AAN9GJP5_9CAEN</name>
<evidence type="ECO:0000256" key="9">
    <source>
        <dbReference type="ARBA" id="ARBA00040167"/>
    </source>
</evidence>
<gene>
    <name evidence="13" type="ORF">V1264_013313</name>
</gene>
<dbReference type="PANTHER" id="PTHR12390:SF0">
    <property type="entry name" value="UROPORPHYRINOGEN-III SYNTHASE"/>
    <property type="match status" value="1"/>
</dbReference>
<dbReference type="CDD" id="cd06578">
    <property type="entry name" value="HemD"/>
    <property type="match status" value="1"/>
</dbReference>
<evidence type="ECO:0000256" key="2">
    <source>
        <dbReference type="ARBA" id="ARBA00008133"/>
    </source>
</evidence>
<dbReference type="FunFam" id="3.40.50.10090:FF:000003">
    <property type="entry name" value="uroporphyrinogen-III synthase"/>
    <property type="match status" value="1"/>
</dbReference>
<evidence type="ECO:0000256" key="7">
    <source>
        <dbReference type="ARBA" id="ARBA00031702"/>
    </source>
</evidence>
<evidence type="ECO:0000256" key="8">
    <source>
        <dbReference type="ARBA" id="ARBA00032649"/>
    </source>
</evidence>
<evidence type="ECO:0000313" key="14">
    <source>
        <dbReference type="Proteomes" id="UP001374579"/>
    </source>
</evidence>
<evidence type="ECO:0000259" key="12">
    <source>
        <dbReference type="Pfam" id="PF02602"/>
    </source>
</evidence>
<dbReference type="EC" id="4.2.1.75" evidence="3"/>
<keyword evidence="4" id="KW-0350">Heme biosynthesis</keyword>
<evidence type="ECO:0000256" key="3">
    <source>
        <dbReference type="ARBA" id="ARBA00013109"/>
    </source>
</evidence>
<dbReference type="AlphaFoldDB" id="A0AAN9GJP5"/>
<dbReference type="Gene3D" id="3.40.50.10090">
    <property type="match status" value="2"/>
</dbReference>
<evidence type="ECO:0000256" key="11">
    <source>
        <dbReference type="ARBA" id="ARBA00060039"/>
    </source>
</evidence>
<reference evidence="13 14" key="1">
    <citation type="submission" date="2024-02" db="EMBL/GenBank/DDBJ databases">
        <title>Chromosome-scale genome assembly of the rough periwinkle Littorina saxatilis.</title>
        <authorList>
            <person name="De Jode A."/>
            <person name="Faria R."/>
            <person name="Formenti G."/>
            <person name="Sims Y."/>
            <person name="Smith T.P."/>
            <person name="Tracey A."/>
            <person name="Wood J.M.D."/>
            <person name="Zagrodzka Z.B."/>
            <person name="Johannesson K."/>
            <person name="Butlin R.K."/>
            <person name="Leder E.H."/>
        </authorList>
    </citation>
    <scope>NUCLEOTIDE SEQUENCE [LARGE SCALE GENOMIC DNA]</scope>
    <source>
        <strain evidence="13">Snail1</strain>
        <tissue evidence="13">Muscle</tissue>
    </source>
</reference>
<dbReference type="Proteomes" id="UP001374579">
    <property type="component" value="Unassembled WGS sequence"/>
</dbReference>
<evidence type="ECO:0000256" key="4">
    <source>
        <dbReference type="ARBA" id="ARBA00023133"/>
    </source>
</evidence>
<protein>
    <recommendedName>
        <fullName evidence="9">Uroporphyrinogen-III synthase</fullName>
        <ecNumber evidence="3">4.2.1.75</ecNumber>
    </recommendedName>
    <alternativeName>
        <fullName evidence="8">Hydroxymethylbilane hydrolyase [cyclizing]</fullName>
    </alternativeName>
    <alternativeName>
        <fullName evidence="7">Uroporphyrinogen-III cosynthase</fullName>
    </alternativeName>
</protein>
<dbReference type="InterPro" id="IPR039793">
    <property type="entry name" value="UROS/Hem4"/>
</dbReference>
<dbReference type="GO" id="GO:0004852">
    <property type="term" value="F:uroporphyrinogen-III synthase activity"/>
    <property type="evidence" value="ECO:0007669"/>
    <property type="project" value="UniProtKB-EC"/>
</dbReference>
<dbReference type="InterPro" id="IPR036108">
    <property type="entry name" value="4pyrrol_syn_uPrphyn_synt_sf"/>
</dbReference>
<evidence type="ECO:0000256" key="6">
    <source>
        <dbReference type="ARBA" id="ARBA00023244"/>
    </source>
</evidence>
<proteinExistence type="inferred from homology"/>
<comment type="catalytic activity">
    <reaction evidence="10">
        <text>hydroxymethylbilane = uroporphyrinogen III + H2O</text>
        <dbReference type="Rhea" id="RHEA:18965"/>
        <dbReference type="ChEBI" id="CHEBI:15377"/>
        <dbReference type="ChEBI" id="CHEBI:57308"/>
        <dbReference type="ChEBI" id="CHEBI:57845"/>
        <dbReference type="EC" id="4.2.1.75"/>
    </reaction>
</comment>
<dbReference type="GO" id="GO:0005829">
    <property type="term" value="C:cytosol"/>
    <property type="evidence" value="ECO:0007669"/>
    <property type="project" value="TreeGrafter"/>
</dbReference>
<comment type="similarity">
    <text evidence="2">Belongs to the uroporphyrinogen-III synthase family.</text>
</comment>
<organism evidence="13 14">
    <name type="scientific">Littorina saxatilis</name>
    <dbReference type="NCBI Taxonomy" id="31220"/>
    <lineage>
        <taxon>Eukaryota</taxon>
        <taxon>Metazoa</taxon>
        <taxon>Spiralia</taxon>
        <taxon>Lophotrochozoa</taxon>
        <taxon>Mollusca</taxon>
        <taxon>Gastropoda</taxon>
        <taxon>Caenogastropoda</taxon>
        <taxon>Littorinimorpha</taxon>
        <taxon>Littorinoidea</taxon>
        <taxon>Littorinidae</taxon>
        <taxon>Littorina</taxon>
    </lineage>
</organism>
<keyword evidence="14" id="KW-1185">Reference proteome</keyword>
<dbReference type="GO" id="GO:0006785">
    <property type="term" value="P:heme B biosynthetic process"/>
    <property type="evidence" value="ECO:0007669"/>
    <property type="project" value="UniProtKB-ARBA"/>
</dbReference>
<evidence type="ECO:0000256" key="1">
    <source>
        <dbReference type="ARBA" id="ARBA00004772"/>
    </source>
</evidence>
<keyword evidence="6" id="KW-0627">Porphyrin biosynthesis</keyword>
<comment type="function">
    <text evidence="11">Catalyzes cyclization of the linear tetrapyrrole, hydroxymethylbilane, to the macrocyclic uroporphyrinogen III, the branch point for the various sub-pathways leading to the wide diversity of porphyrins. Porphyrins act as cofactors for a multitude of enzymes that perform a variety of processes within the cell such as methionine synthesis (vitamin B12) or oxygen transport (heme).</text>
</comment>
<dbReference type="Pfam" id="PF02602">
    <property type="entry name" value="HEM4"/>
    <property type="match status" value="1"/>
</dbReference>
<dbReference type="GO" id="GO:0006780">
    <property type="term" value="P:uroporphyrinogen III biosynthetic process"/>
    <property type="evidence" value="ECO:0007669"/>
    <property type="project" value="InterPro"/>
</dbReference>
<dbReference type="PANTHER" id="PTHR12390">
    <property type="entry name" value="UROPORPHYRINOGEN III SYNTHASE"/>
    <property type="match status" value="1"/>
</dbReference>
<evidence type="ECO:0000313" key="13">
    <source>
        <dbReference type="EMBL" id="KAK7109235.1"/>
    </source>
</evidence>
<sequence length="264" mass="29147">MAKARDRKGTVLLLKAPTESEEDRFVEILENAGFRAILVPVLSFNYINQEQLTEALQHPEKFAGIIFTSPRAVKAVTMALEAVEGDSQQHDCCRLRCFVVGQATADAAKEVHFNPEGAETGNAERLSEFILNAVCRDEQKPLLYPSAKMRRDTLLERLQRGDCPVEEIVAYETIPGNTIMEDITQVFSHEEPPDSVVYFSPSGVQFTQAAVEEGTLPLKSLKVYALGPTTKEAILSRGYPLTGMATKPDPSSLLHVLQQGHDSM</sequence>
<keyword evidence="5" id="KW-0456">Lyase</keyword>
<comment type="pathway">
    <text evidence="1">Porphyrin-containing compound metabolism; protoporphyrin-IX biosynthesis; coproporphyrinogen-III from 5-aminolevulinate: step 3/4.</text>
</comment>
<evidence type="ECO:0000256" key="10">
    <source>
        <dbReference type="ARBA" id="ARBA00048617"/>
    </source>
</evidence>
<evidence type="ECO:0000256" key="5">
    <source>
        <dbReference type="ARBA" id="ARBA00023239"/>
    </source>
</evidence>
<dbReference type="EMBL" id="JBAMIC010000003">
    <property type="protein sequence ID" value="KAK7109235.1"/>
    <property type="molecule type" value="Genomic_DNA"/>
</dbReference>
<accession>A0AAN9GJP5</accession>
<dbReference type="SUPFAM" id="SSF69618">
    <property type="entry name" value="HemD-like"/>
    <property type="match status" value="1"/>
</dbReference>
<comment type="caution">
    <text evidence="13">The sequence shown here is derived from an EMBL/GenBank/DDBJ whole genome shotgun (WGS) entry which is preliminary data.</text>
</comment>